<sequence>MLRVSLYISSSWL</sequence>
<name>A0A0K2TX00_LEPSM</name>
<evidence type="ECO:0000313" key="1">
    <source>
        <dbReference type="EMBL" id="CDW30534.1"/>
    </source>
</evidence>
<accession>A0A0K2TX00</accession>
<protein>
    <submittedName>
        <fullName evidence="1">Uncharacterized protein</fullName>
    </submittedName>
</protein>
<dbReference type="EMBL" id="HACA01013173">
    <property type="protein sequence ID" value="CDW30534.1"/>
    <property type="molecule type" value="Transcribed_RNA"/>
</dbReference>
<reference evidence="1" key="1">
    <citation type="submission" date="2014-05" db="EMBL/GenBank/DDBJ databases">
        <authorList>
            <person name="Chronopoulou M."/>
        </authorList>
    </citation>
    <scope>NUCLEOTIDE SEQUENCE</scope>
    <source>
        <tissue evidence="1">Whole organism</tissue>
    </source>
</reference>
<proteinExistence type="predicted"/>
<organism evidence="1">
    <name type="scientific">Lepeophtheirus salmonis</name>
    <name type="common">Salmon louse</name>
    <name type="synonym">Caligus salmonis</name>
    <dbReference type="NCBI Taxonomy" id="72036"/>
    <lineage>
        <taxon>Eukaryota</taxon>
        <taxon>Metazoa</taxon>
        <taxon>Ecdysozoa</taxon>
        <taxon>Arthropoda</taxon>
        <taxon>Crustacea</taxon>
        <taxon>Multicrustacea</taxon>
        <taxon>Hexanauplia</taxon>
        <taxon>Copepoda</taxon>
        <taxon>Siphonostomatoida</taxon>
        <taxon>Caligidae</taxon>
        <taxon>Lepeophtheirus</taxon>
    </lineage>
</organism>